<evidence type="ECO:0000313" key="1">
    <source>
        <dbReference type="EMBL" id="EYU22984.1"/>
    </source>
</evidence>
<feature type="non-terminal residue" evidence="1">
    <location>
        <position position="97"/>
    </location>
</feature>
<accession>A0A022Q5V5</accession>
<name>A0A022Q5V5_ERYGU</name>
<reference evidence="1" key="1">
    <citation type="journal article" date="2013" name="Proc. Natl. Acad. Sci. U.S.A.">
        <title>Fine-scale variation in meiotic recombination in Mimulus inferred from population shotgun sequencing.</title>
        <authorList>
            <person name="Hellsten U."/>
            <person name="Wright K.M."/>
            <person name="Jenkins J."/>
            <person name="Shu S."/>
            <person name="Yuan Y."/>
            <person name="Wessler S.R."/>
            <person name="Schmutz J."/>
            <person name="Willis J.H."/>
            <person name="Rokhsar D.S."/>
        </authorList>
    </citation>
    <scope>NUCLEOTIDE SEQUENCE [LARGE SCALE GENOMIC DNA]</scope>
</reference>
<organism evidence="1 2">
    <name type="scientific">Erythranthe guttata</name>
    <name type="common">Yellow monkey flower</name>
    <name type="synonym">Mimulus guttatus</name>
    <dbReference type="NCBI Taxonomy" id="4155"/>
    <lineage>
        <taxon>Eukaryota</taxon>
        <taxon>Viridiplantae</taxon>
        <taxon>Streptophyta</taxon>
        <taxon>Embryophyta</taxon>
        <taxon>Tracheophyta</taxon>
        <taxon>Spermatophyta</taxon>
        <taxon>Magnoliopsida</taxon>
        <taxon>eudicotyledons</taxon>
        <taxon>Gunneridae</taxon>
        <taxon>Pentapetalae</taxon>
        <taxon>asterids</taxon>
        <taxon>lamiids</taxon>
        <taxon>Lamiales</taxon>
        <taxon>Phrymaceae</taxon>
        <taxon>Erythranthe</taxon>
    </lineage>
</organism>
<protein>
    <recommendedName>
        <fullName evidence="3">Succinate dehydrogenase subunit 6, mitochondrial</fullName>
    </recommendedName>
</protein>
<dbReference type="PANTHER" id="PTHR36708">
    <property type="entry name" value="SUCCINATE DEHYDROGENASE SUBUNIT 6, MITOCHONDRIAL"/>
    <property type="match status" value="1"/>
</dbReference>
<dbReference type="EMBL" id="KI632190">
    <property type="protein sequence ID" value="EYU22984.1"/>
    <property type="molecule type" value="Genomic_DNA"/>
</dbReference>
<dbReference type="AlphaFoldDB" id="A0A022Q5V5"/>
<sequence length="97" mass="10983">MSENQGPISFFKNHWQGYKEFWGERFSFLDNYSKIIYSEKPLPHWDSSVVEEFIASDPVHGPTLKTAREAAQFGMVGAAVGAITTAGYAWKWSKSPH</sequence>
<gene>
    <name evidence="1" type="ORF">MIMGU_mgv1a0158281mg</name>
</gene>
<dbReference type="Proteomes" id="UP000030748">
    <property type="component" value="Unassembled WGS sequence"/>
</dbReference>
<keyword evidence="2" id="KW-1185">Reference proteome</keyword>
<evidence type="ECO:0000313" key="2">
    <source>
        <dbReference type="Proteomes" id="UP000030748"/>
    </source>
</evidence>
<proteinExistence type="predicted"/>
<dbReference type="STRING" id="4155.A0A022Q5V5"/>
<dbReference type="GO" id="GO:0045273">
    <property type="term" value="C:respiratory chain complex II (succinate dehydrogenase)"/>
    <property type="evidence" value="ECO:0000318"/>
    <property type="project" value="GO_Central"/>
</dbReference>
<evidence type="ECO:0008006" key="3">
    <source>
        <dbReference type="Google" id="ProtNLM"/>
    </source>
</evidence>
<dbReference type="PANTHER" id="PTHR36708:SF1">
    <property type="entry name" value="SUCCINATE DEHYDROGENASE SUBUNIT 6, MITOCHONDRIAL"/>
    <property type="match status" value="1"/>
</dbReference>
<dbReference type="InterPro" id="IPR034574">
    <property type="entry name" value="SDH6"/>
</dbReference>